<dbReference type="AlphaFoldDB" id="A0AAW4Q7B4"/>
<organism evidence="1 2">
    <name type="scientific">Ralstonia pickettii</name>
    <name type="common">Burkholderia pickettii</name>
    <dbReference type="NCBI Taxonomy" id="329"/>
    <lineage>
        <taxon>Bacteria</taxon>
        <taxon>Pseudomonadati</taxon>
        <taxon>Pseudomonadota</taxon>
        <taxon>Betaproteobacteria</taxon>
        <taxon>Burkholderiales</taxon>
        <taxon>Burkholderiaceae</taxon>
        <taxon>Ralstonia</taxon>
    </lineage>
</organism>
<proteinExistence type="predicted"/>
<reference evidence="1" key="1">
    <citation type="submission" date="2018-06" db="EMBL/GenBank/DDBJ databases">
        <authorList>
            <person name="O'Rourke A."/>
        </authorList>
    </citation>
    <scope>NUCLEOTIDE SEQUENCE</scope>
    <source>
        <strain evidence="1">132550021-3</strain>
    </source>
</reference>
<dbReference type="Proteomes" id="UP001199322">
    <property type="component" value="Unassembled WGS sequence"/>
</dbReference>
<dbReference type="RefSeq" id="WP_182553331.1">
    <property type="nucleotide sequence ID" value="NZ_QGAQ01000015.1"/>
</dbReference>
<comment type="caution">
    <text evidence="1">The sequence shown here is derived from an EMBL/GenBank/DDBJ whole genome shotgun (WGS) entry which is preliminary data.</text>
</comment>
<accession>A0AAW4Q7B4</accession>
<evidence type="ECO:0000313" key="2">
    <source>
        <dbReference type="Proteomes" id="UP001199322"/>
    </source>
</evidence>
<name>A0AAW4Q7B4_RALPI</name>
<dbReference type="EMBL" id="QGBI01000015">
    <property type="protein sequence ID" value="MBX3891525.1"/>
    <property type="molecule type" value="Genomic_DNA"/>
</dbReference>
<gene>
    <name evidence="1" type="ORF">DEE74_16810</name>
</gene>
<protein>
    <submittedName>
        <fullName evidence="1">Uncharacterized protein</fullName>
    </submittedName>
</protein>
<evidence type="ECO:0000313" key="1">
    <source>
        <dbReference type="EMBL" id="MBX3891525.1"/>
    </source>
</evidence>
<sequence length="52" mass="5799">MTMLYRTILFLVLAGYGLYYNTAFNLVPPSGEGQVRTQAVRHQVGGHRESGK</sequence>